<reference evidence="1 2" key="1">
    <citation type="submission" date="2020-08" db="EMBL/GenBank/DDBJ databases">
        <authorList>
            <person name="Criscuolo A."/>
        </authorList>
    </citation>
    <scope>NUCLEOTIDE SEQUENCE [LARGE SCALE GENOMIC DNA]</scope>
    <source>
        <strain evidence="1">CIP111764</strain>
    </source>
</reference>
<protein>
    <recommendedName>
        <fullName evidence="3">Protein kinase</fullName>
    </recommendedName>
</protein>
<organism evidence="1 2">
    <name type="scientific">Zestomonas carbonaria</name>
    <dbReference type="NCBI Taxonomy" id="2762745"/>
    <lineage>
        <taxon>Bacteria</taxon>
        <taxon>Pseudomonadati</taxon>
        <taxon>Pseudomonadota</taxon>
        <taxon>Gammaproteobacteria</taxon>
        <taxon>Pseudomonadales</taxon>
        <taxon>Pseudomonadaceae</taxon>
        <taxon>Zestomonas</taxon>
    </lineage>
</organism>
<dbReference type="RefSeq" id="WP_187670818.1">
    <property type="nucleotide sequence ID" value="NZ_CAJFCI010000035.1"/>
</dbReference>
<comment type="caution">
    <text evidence="1">The sequence shown here is derived from an EMBL/GenBank/DDBJ whole genome shotgun (WGS) entry which is preliminary data.</text>
</comment>
<evidence type="ECO:0008006" key="3">
    <source>
        <dbReference type="Google" id="ProtNLM"/>
    </source>
</evidence>
<name>A0A7U7IA06_9GAMM</name>
<proteinExistence type="predicted"/>
<keyword evidence="2" id="KW-1185">Reference proteome</keyword>
<dbReference type="SUPFAM" id="SSF56112">
    <property type="entry name" value="Protein kinase-like (PK-like)"/>
    <property type="match status" value="1"/>
</dbReference>
<gene>
    <name evidence="1" type="ORF">PSEWESI4_01745</name>
</gene>
<dbReference type="Proteomes" id="UP000583387">
    <property type="component" value="Unassembled WGS sequence"/>
</dbReference>
<sequence>MSVHGVQHPAVSLAFGHGVDLPAQAARVRSAWVAGRQGRPPSLLVALLWVRECTNSVQMLEEWLDELFADYACTPEGWSEPQAARQVLAALNLKLFRERQGGARVPVLDAGLLLLHGDQAQLLQAGAIGLLRCRDAVLQCLPGREGQSLGGQAELALVQHNLCLSVGEALLLAPQPLLDVADRQGWRRACAEADDKSLEACLEPWLQAPGAAVLALPGRTDELPPPEPPGRWPAFADARPGAEVDGWTLLESCPYGPPGRMFRACGESGREALLWLAETAADEAFWQREWVLRRSPLRSLPQVLSARVARSHAFILFALPAPGMRSLEGWRTTRRTLSAERALALLVQLIAAVRALQRRGMQGLWLGPRQILVDERGQLLLLPEQAALLPGVAPQPLPADAVPLAPELRRGEHCDGRADQFAVAALLYWLIAGRWPAVARPGREVDSRYEPLAERVPEGWDGVLARALAPQPQGRYDALSELQRALEDCLRASRERSGAAAWAKGICAWLHRRWRG</sequence>
<dbReference type="EMBL" id="CAJFCI010000035">
    <property type="protein sequence ID" value="CAD5107472.1"/>
    <property type="molecule type" value="Genomic_DNA"/>
</dbReference>
<dbReference type="InterPro" id="IPR011009">
    <property type="entry name" value="Kinase-like_dom_sf"/>
</dbReference>
<evidence type="ECO:0000313" key="2">
    <source>
        <dbReference type="Proteomes" id="UP000583387"/>
    </source>
</evidence>
<evidence type="ECO:0000313" key="1">
    <source>
        <dbReference type="EMBL" id="CAD5107472.1"/>
    </source>
</evidence>
<dbReference type="Gene3D" id="1.10.510.10">
    <property type="entry name" value="Transferase(Phosphotransferase) domain 1"/>
    <property type="match status" value="1"/>
</dbReference>
<accession>A0A7U7IA06</accession>
<dbReference type="AlphaFoldDB" id="A0A7U7IA06"/>